<evidence type="ECO:0000256" key="10">
    <source>
        <dbReference type="HAMAP-Rule" id="MF_01464"/>
    </source>
</evidence>
<feature type="domain" description="Cadherin" evidence="12">
    <location>
        <begin position="155"/>
        <end position="264"/>
    </location>
</feature>
<evidence type="ECO:0000256" key="11">
    <source>
        <dbReference type="SAM" id="MobiDB-lite"/>
    </source>
</evidence>
<evidence type="ECO:0000256" key="8">
    <source>
        <dbReference type="ARBA" id="ARBA00023136"/>
    </source>
</evidence>
<dbReference type="EMBL" id="JAUMVS010000067">
    <property type="protein sequence ID" value="MDO4841936.1"/>
    <property type="molecule type" value="Genomic_DNA"/>
</dbReference>
<dbReference type="HAMAP" id="MF_01464_B">
    <property type="entry name" value="SecF_B"/>
    <property type="match status" value="1"/>
</dbReference>
<keyword evidence="6 9" id="KW-1133">Transmembrane helix</keyword>
<organism evidence="13 14">
    <name type="scientific">Phoenicibacter congonensis</name>
    <dbReference type="NCBI Taxonomy" id="1944646"/>
    <lineage>
        <taxon>Bacteria</taxon>
        <taxon>Bacillati</taxon>
        <taxon>Actinomycetota</taxon>
        <taxon>Coriobacteriia</taxon>
        <taxon>Eggerthellales</taxon>
        <taxon>Eggerthellaceae</taxon>
        <taxon>Phoenicibacter</taxon>
    </lineage>
</organism>
<evidence type="ECO:0000256" key="7">
    <source>
        <dbReference type="ARBA" id="ARBA00023010"/>
    </source>
</evidence>
<evidence type="ECO:0000256" key="9">
    <source>
        <dbReference type="HAMAP-Rule" id="MF_01463"/>
    </source>
</evidence>
<dbReference type="PRINTS" id="PR01755">
    <property type="entry name" value="SECFTRNLCASE"/>
</dbReference>
<evidence type="ECO:0000256" key="6">
    <source>
        <dbReference type="ARBA" id="ARBA00022989"/>
    </source>
</evidence>
<dbReference type="InterPro" id="IPR005665">
    <property type="entry name" value="SecF_bac"/>
</dbReference>
<reference evidence="13" key="1">
    <citation type="submission" date="2023-07" db="EMBL/GenBank/DDBJ databases">
        <title>Between Cages and Wild: Unraveling the Impact of Captivity on Animal Microbiomes and Antimicrobial Resistance.</title>
        <authorList>
            <person name="Schmartz G.P."/>
            <person name="Rehner J."/>
            <person name="Schuff M.J."/>
            <person name="Becker S.L."/>
            <person name="Kravczyk M."/>
            <person name="Gurevich A."/>
            <person name="Francke R."/>
            <person name="Mueller R."/>
            <person name="Keller V."/>
            <person name="Keller A."/>
        </authorList>
    </citation>
    <scope>NUCLEOTIDE SEQUENCE</scope>
    <source>
        <strain evidence="13">S12M_St_49</strain>
    </source>
</reference>
<dbReference type="GO" id="GO:0015450">
    <property type="term" value="F:protein-transporting ATPase activity"/>
    <property type="evidence" value="ECO:0007669"/>
    <property type="project" value="InterPro"/>
</dbReference>
<dbReference type="GO" id="GO:0005509">
    <property type="term" value="F:calcium ion binding"/>
    <property type="evidence" value="ECO:0007669"/>
    <property type="project" value="InterPro"/>
</dbReference>
<keyword evidence="3 9" id="KW-1003">Cell membrane</keyword>
<keyword evidence="2 9" id="KW-0813">Transport</keyword>
<dbReference type="SUPFAM" id="SSF82866">
    <property type="entry name" value="Multidrug efflux transporter AcrB transmembrane domain"/>
    <property type="match status" value="2"/>
</dbReference>
<dbReference type="PROSITE" id="PS50268">
    <property type="entry name" value="CADHERIN_2"/>
    <property type="match status" value="1"/>
</dbReference>
<feature type="transmembrane region" description="Helical" evidence="9">
    <location>
        <begin position="675"/>
        <end position="696"/>
    </location>
</feature>
<sequence>MALTRGKKLASDASASKSNTAAGNKNKNPKSKKSSSTRRNIWLLIITTILVAASVFMFTPPSEKINQGLDIRGGLSVVLTAHTSDGSTPTKEQMETSRSIIESRVNALGATAATVQLQGNDQILVQIPGLQDTQTALDTIGKTGQLSFARLDSFTDSDVQTKINNGNYGGYETVTDDYNNSFTVESTSSKLTVEDGTYTPLFTGKNISKVSVDKESQTSQYYAVNIELDSEGTAAFATASSELVSTNGKIVIILDNQVNSAPSVRSAIIDGKVSITGNYTLTQAKALQTVLESGSLPVSFEYSTSQVVGPTLGQDALNGAILVVLIGLALVMLYLLFFYKGLGIITAGAMLVFAALYLGILATLSALGQFTLSLAGLAGIVLTIGMAADSSVLTVERFREEIRMGKSIRSASISGVKHAIMTSIDADLVSLVSALCLFFLASATVKGFGLTLALGILCDIVMMLLFKAPIIRLMAPRTIKKHPQFWNVQDCLDAAALENEQIAEGESHVVNAAKKIKGRFIKKDINFVGQTKIFLTISAVAVVVLVGAMCIRGFNFGIEFIGGSSITIADAKGVTADQLRDAFVAAGEESPTIQTAVTDGQDGFIIRIAATDSNQANDIATQIQQQFNLDASDISVNVIGPDWGEGIVQSSLIAFFVSLFLIIVYIAIRFEWKMGVIAVVALLHDLIIVLGIYALVGREVNPNTIAALLTILGYSLYDTVVTFHRVNDNMSQEGIRCTFATMANHSVNQVLIRTINTTVTSFVPVFFMLFFGGETLKDFAFAMSIGLIAGAYSSFAVAVPLYTLWKTREPRYAKLQKKYGKEVKLFDFDASYRGGLEQVPLARLEAQSKKAAVAAAGAGDVSATVQVSNSTESANKGEGSHKSRNQSKTDKKVKRPVKK</sequence>
<dbReference type="HAMAP" id="MF_01463_B">
    <property type="entry name" value="SecD_B"/>
    <property type="match status" value="1"/>
</dbReference>
<evidence type="ECO:0000313" key="14">
    <source>
        <dbReference type="Proteomes" id="UP001168575"/>
    </source>
</evidence>
<evidence type="ECO:0000313" key="13">
    <source>
        <dbReference type="EMBL" id="MDO4841936.1"/>
    </source>
</evidence>
<dbReference type="InterPro" id="IPR005791">
    <property type="entry name" value="SecD"/>
</dbReference>
<keyword evidence="5 9" id="KW-0653">Protein transport</keyword>
<dbReference type="NCBIfam" id="TIGR00966">
    <property type="entry name" value="transloc_SecF"/>
    <property type="match status" value="1"/>
</dbReference>
<feature type="transmembrane region" description="Helical" evidence="9">
    <location>
        <begin position="344"/>
        <end position="368"/>
    </location>
</feature>
<dbReference type="PANTHER" id="PTHR30081">
    <property type="entry name" value="PROTEIN-EXPORT MEMBRANE PROTEIN SEC"/>
    <property type="match status" value="1"/>
</dbReference>
<dbReference type="Pfam" id="PF21760">
    <property type="entry name" value="SecD_1st"/>
    <property type="match status" value="1"/>
</dbReference>
<dbReference type="Pfam" id="PF07549">
    <property type="entry name" value="Sec_GG"/>
    <property type="match status" value="1"/>
</dbReference>
<dbReference type="InterPro" id="IPR002126">
    <property type="entry name" value="Cadherin-like_dom"/>
</dbReference>
<dbReference type="Gene3D" id="1.20.1640.10">
    <property type="entry name" value="Multidrug efflux transporter AcrB transmembrane domain"/>
    <property type="match status" value="1"/>
</dbReference>
<dbReference type="InterPro" id="IPR054384">
    <property type="entry name" value="SecDF_P1_head"/>
</dbReference>
<feature type="transmembrane region" description="Helical" evidence="9">
    <location>
        <begin position="447"/>
        <end position="466"/>
    </location>
</feature>
<comment type="similarity">
    <text evidence="9">Belongs to the SecD/SecF family. SecD subfamily.</text>
</comment>
<feature type="region of interest" description="Disordered" evidence="11">
    <location>
        <begin position="858"/>
        <end position="899"/>
    </location>
</feature>
<dbReference type="InterPro" id="IPR022645">
    <property type="entry name" value="SecD/SecF_bac"/>
</dbReference>
<dbReference type="InterPro" id="IPR048634">
    <property type="entry name" value="SecD_SecF_C"/>
</dbReference>
<evidence type="ECO:0000256" key="3">
    <source>
        <dbReference type="ARBA" id="ARBA00022475"/>
    </source>
</evidence>
<feature type="transmembrane region" description="Helical" evidence="9">
    <location>
        <begin position="533"/>
        <end position="554"/>
    </location>
</feature>
<feature type="transmembrane region" description="Helical" evidence="9">
    <location>
        <begin position="316"/>
        <end position="337"/>
    </location>
</feature>
<dbReference type="Gene3D" id="3.30.1360.200">
    <property type="match status" value="1"/>
</dbReference>
<keyword evidence="14" id="KW-1185">Reference proteome</keyword>
<evidence type="ECO:0000256" key="1">
    <source>
        <dbReference type="ARBA" id="ARBA00004651"/>
    </source>
</evidence>
<dbReference type="NCBIfam" id="TIGR00916">
    <property type="entry name" value="2A0604s01"/>
    <property type="match status" value="2"/>
</dbReference>
<dbReference type="GO" id="GO:0006605">
    <property type="term" value="P:protein targeting"/>
    <property type="evidence" value="ECO:0007669"/>
    <property type="project" value="UniProtKB-UniRule"/>
</dbReference>
<keyword evidence="8 9" id="KW-0472">Membrane</keyword>
<dbReference type="GO" id="GO:0065002">
    <property type="term" value="P:intracellular protein transmembrane transport"/>
    <property type="evidence" value="ECO:0007669"/>
    <property type="project" value="UniProtKB-UniRule"/>
</dbReference>
<proteinExistence type="inferred from homology"/>
<name>A0AA43RJE6_9ACTN</name>
<accession>A0AA43RJE6</accession>
<dbReference type="InterPro" id="IPR022646">
    <property type="entry name" value="SecD/SecF_CS"/>
</dbReference>
<dbReference type="InterPro" id="IPR048631">
    <property type="entry name" value="SecD_1st"/>
</dbReference>
<feature type="region of interest" description="Disordered" evidence="11">
    <location>
        <begin position="1"/>
        <end position="35"/>
    </location>
</feature>
<feature type="transmembrane region" description="Helical" evidence="9">
    <location>
        <begin position="750"/>
        <end position="773"/>
    </location>
</feature>
<feature type="compositionally biased region" description="Polar residues" evidence="11">
    <location>
        <begin position="864"/>
        <end position="874"/>
    </location>
</feature>
<gene>
    <name evidence="9 13" type="primary">secD</name>
    <name evidence="10" type="synonym">secF</name>
    <name evidence="13" type="ORF">Q3982_04585</name>
</gene>
<protein>
    <recommendedName>
        <fullName evidence="9 10">Multifunctional fusion protein</fullName>
    </recommendedName>
    <domain>
        <recommendedName>
            <fullName evidence="9">Protein translocase subunit SecD</fullName>
        </recommendedName>
    </domain>
    <domain>
        <recommendedName>
            <fullName evidence="10">Protein-export membrane protein SecF</fullName>
        </recommendedName>
    </domain>
</protein>
<feature type="transmembrane region" description="Helical" evidence="9">
    <location>
        <begin position="40"/>
        <end position="59"/>
    </location>
</feature>
<evidence type="ECO:0000256" key="2">
    <source>
        <dbReference type="ARBA" id="ARBA00022448"/>
    </source>
</evidence>
<dbReference type="InterPro" id="IPR055344">
    <property type="entry name" value="SecD_SecF_C_bact"/>
</dbReference>
<comment type="subunit">
    <text evidence="10">Forms a complex with SecD. Part of the essential Sec protein translocation apparatus which comprises SecA, SecYEG and auxiliary proteins SecDF. Other proteins may also be involved.</text>
</comment>
<evidence type="ECO:0000256" key="4">
    <source>
        <dbReference type="ARBA" id="ARBA00022692"/>
    </source>
</evidence>
<keyword evidence="4 9" id="KW-0812">Transmembrane</keyword>
<dbReference type="PANTHER" id="PTHR30081:SF1">
    <property type="entry name" value="PROTEIN TRANSLOCASE SUBUNIT SECD"/>
    <property type="match status" value="1"/>
</dbReference>
<comment type="function">
    <text evidence="9">Part of the Sec protein translocase complex. Interacts with the SecYEG preprotein conducting channel. SecDF uses the proton motive force (PMF) to complete protein translocation after the ATP-dependent function of SecA.</text>
</comment>
<dbReference type="Gene3D" id="3.30.70.3400">
    <property type="match status" value="1"/>
</dbReference>
<comment type="subunit">
    <text evidence="9">Forms a complex with SecF. Part of the essential Sec protein translocation apparatus which comprises SecA, SecYEG and auxiliary proteins SecDF. Other proteins may also be involved.</text>
</comment>
<dbReference type="AlphaFoldDB" id="A0AA43RJE6"/>
<dbReference type="InterPro" id="IPR022813">
    <property type="entry name" value="SecD/SecF_arch_bac"/>
</dbReference>
<comment type="caution">
    <text evidence="13">The sequence shown here is derived from an EMBL/GenBank/DDBJ whole genome shotgun (WGS) entry which is preliminary data.</text>
</comment>
<dbReference type="GO" id="GO:0005886">
    <property type="term" value="C:plasma membrane"/>
    <property type="evidence" value="ECO:0007669"/>
    <property type="project" value="UniProtKB-SubCell"/>
</dbReference>
<keyword evidence="7 9" id="KW-0811">Translocation</keyword>
<comment type="subcellular location">
    <subcellularLocation>
        <location evidence="1 9">Cell membrane</location>
        <topology evidence="1 9">Multi-pass membrane protein</topology>
    </subcellularLocation>
</comment>
<feature type="transmembrane region" description="Helical" evidence="9">
    <location>
        <begin position="416"/>
        <end position="441"/>
    </location>
</feature>
<dbReference type="Pfam" id="PF22599">
    <property type="entry name" value="SecDF_P1_head"/>
    <property type="match status" value="1"/>
</dbReference>
<dbReference type="GO" id="GO:0043952">
    <property type="term" value="P:protein transport by the Sec complex"/>
    <property type="evidence" value="ECO:0007669"/>
    <property type="project" value="UniProtKB-UniRule"/>
</dbReference>
<evidence type="ECO:0000259" key="12">
    <source>
        <dbReference type="PROSITE" id="PS50268"/>
    </source>
</evidence>
<feature type="transmembrane region" description="Helical" evidence="9">
    <location>
        <begin position="647"/>
        <end position="668"/>
    </location>
</feature>
<dbReference type="GO" id="GO:0007156">
    <property type="term" value="P:homophilic cell adhesion via plasma membrane adhesion molecules"/>
    <property type="evidence" value="ECO:0007669"/>
    <property type="project" value="InterPro"/>
</dbReference>
<evidence type="ECO:0000256" key="5">
    <source>
        <dbReference type="ARBA" id="ARBA00022927"/>
    </source>
</evidence>
<feature type="transmembrane region" description="Helical" evidence="9">
    <location>
        <begin position="779"/>
        <end position="805"/>
    </location>
</feature>
<comment type="caution">
    <text evidence="9">Lacks conserved residue(s) required for the propagation of feature annotation.</text>
</comment>
<dbReference type="Proteomes" id="UP001168575">
    <property type="component" value="Unassembled WGS sequence"/>
</dbReference>
<feature type="transmembrane region" description="Helical" evidence="9">
    <location>
        <begin position="374"/>
        <end position="395"/>
    </location>
</feature>
<dbReference type="Pfam" id="PF02355">
    <property type="entry name" value="SecD_SecF_C"/>
    <property type="match status" value="2"/>
</dbReference>
<feature type="transmembrane region" description="Helical" evidence="9">
    <location>
        <begin position="702"/>
        <end position="723"/>
    </location>
</feature>
<dbReference type="NCBIfam" id="TIGR01129">
    <property type="entry name" value="secD"/>
    <property type="match status" value="1"/>
</dbReference>
<comment type="similarity">
    <text evidence="10">Belongs to the SecD/SecF family. SecF subfamily.</text>
</comment>